<comment type="catalytic activity">
    <reaction evidence="5">
        <text>pretRNA = a 3'-half-tRNA molecule with a 5'-OH end + a 5'-half-tRNA molecule with a 2',3'-cyclic phosphate end + an intron with a 2',3'-cyclic phosphate and a 5'-hydroxyl terminus.</text>
        <dbReference type="EC" id="4.6.1.16"/>
    </reaction>
</comment>
<sequence length="332" mass="34995">MGCLVGGVAQFKNQNEVNYLPLELSADEVTLAAAQGWIELFPETAAPVRAAAARAEAAYRAATAAGGGSGGAGGSWRRREADNDWEDAYQEYYSQFDPRVGFTGKFLPLIGAKRRRMAVPPPLPSQEQRQGEQQAGAPQRPTQGSREQPEQEQERLASMKLQGRGTAGPQAGATEPPADEAAAARAELDRSEPGWQAALAEGSVGRVGWSYPATDYERLRFAVFADLHRQGFMMTGGIKFGSDMLAYPGDPSLYHAQFTVRPVPPGAALNPMVLKAVARGSHAARKHLLLAFYQDGGAAVAAPGAAAGSASAPPPRIGYMSVAPEAGFGSKA</sequence>
<organism evidence="9 10">
    <name type="scientific">Gonium pectorale</name>
    <name type="common">Green alga</name>
    <dbReference type="NCBI Taxonomy" id="33097"/>
    <lineage>
        <taxon>Eukaryota</taxon>
        <taxon>Viridiplantae</taxon>
        <taxon>Chlorophyta</taxon>
        <taxon>core chlorophytes</taxon>
        <taxon>Chlorophyceae</taxon>
        <taxon>CS clade</taxon>
        <taxon>Chlamydomonadales</taxon>
        <taxon>Volvocaceae</taxon>
        <taxon>Gonium</taxon>
    </lineage>
</organism>
<feature type="domain" description="TSEN34 N-terminal" evidence="8">
    <location>
        <begin position="1"/>
        <end position="41"/>
    </location>
</feature>
<dbReference type="PANTHER" id="PTHR13070:SF0">
    <property type="entry name" value="TRNA-SPLICING ENDONUCLEASE SUBUNIT SEN34"/>
    <property type="match status" value="1"/>
</dbReference>
<feature type="compositionally biased region" description="Low complexity" evidence="6">
    <location>
        <begin position="171"/>
        <end position="185"/>
    </location>
</feature>
<comment type="caution">
    <text evidence="9">The sequence shown here is derived from an EMBL/GenBank/DDBJ whole genome shotgun (WGS) entry which is preliminary data.</text>
</comment>
<dbReference type="InterPro" id="IPR006677">
    <property type="entry name" value="tRNA_intron_Endonuc_cat-like"/>
</dbReference>
<evidence type="ECO:0000259" key="8">
    <source>
        <dbReference type="Pfam" id="PF26577"/>
    </source>
</evidence>
<evidence type="ECO:0000256" key="3">
    <source>
        <dbReference type="ARBA" id="ARBA00022694"/>
    </source>
</evidence>
<dbReference type="Pfam" id="PF01974">
    <property type="entry name" value="tRNA_int_endo"/>
    <property type="match status" value="1"/>
</dbReference>
<evidence type="ECO:0000256" key="6">
    <source>
        <dbReference type="SAM" id="MobiDB-lite"/>
    </source>
</evidence>
<dbReference type="STRING" id="33097.A0A150G7W5"/>
<dbReference type="Proteomes" id="UP000075714">
    <property type="component" value="Unassembled WGS sequence"/>
</dbReference>
<evidence type="ECO:0000256" key="2">
    <source>
        <dbReference type="ARBA" id="ARBA00012573"/>
    </source>
</evidence>
<dbReference type="PANTHER" id="PTHR13070">
    <property type="entry name" value="TRNA-SPLICING ENDONUCLEASE SUBUNIT SEN34-RELATED"/>
    <property type="match status" value="1"/>
</dbReference>
<comment type="similarity">
    <text evidence="1">Belongs to the tRNA-intron endonuclease family.</text>
</comment>
<gene>
    <name evidence="9" type="ORF">GPECTOR_49g495</name>
</gene>
<evidence type="ECO:0000313" key="9">
    <source>
        <dbReference type="EMBL" id="KXZ45911.1"/>
    </source>
</evidence>
<keyword evidence="10" id="KW-1185">Reference proteome</keyword>
<dbReference type="GO" id="GO:0003676">
    <property type="term" value="F:nucleic acid binding"/>
    <property type="evidence" value="ECO:0007669"/>
    <property type="project" value="InterPro"/>
</dbReference>
<dbReference type="AlphaFoldDB" id="A0A150G7W5"/>
<dbReference type="OrthoDB" id="546120at2759"/>
<keyword evidence="4" id="KW-0456">Lyase</keyword>
<evidence type="ECO:0000313" key="10">
    <source>
        <dbReference type="Proteomes" id="UP000075714"/>
    </source>
</evidence>
<dbReference type="EC" id="4.6.1.16" evidence="2"/>
<evidence type="ECO:0000256" key="1">
    <source>
        <dbReference type="ARBA" id="ARBA00008078"/>
    </source>
</evidence>
<dbReference type="InterPro" id="IPR036167">
    <property type="entry name" value="tRNA_intron_Endo_cat-like_sf"/>
</dbReference>
<dbReference type="SUPFAM" id="SSF53032">
    <property type="entry name" value="tRNA-intron endonuclease catalytic domain-like"/>
    <property type="match status" value="1"/>
</dbReference>
<proteinExistence type="inferred from homology"/>
<feature type="region of interest" description="Disordered" evidence="6">
    <location>
        <begin position="118"/>
        <end position="192"/>
    </location>
</feature>
<dbReference type="GO" id="GO:0000213">
    <property type="term" value="F:tRNA-intron lyase activity"/>
    <property type="evidence" value="ECO:0007669"/>
    <property type="project" value="UniProtKB-EC"/>
</dbReference>
<evidence type="ECO:0000256" key="4">
    <source>
        <dbReference type="ARBA" id="ARBA00023239"/>
    </source>
</evidence>
<protein>
    <recommendedName>
        <fullName evidence="2">tRNA-intron lyase</fullName>
        <ecNumber evidence="2">4.6.1.16</ecNumber>
    </recommendedName>
</protein>
<evidence type="ECO:0000259" key="7">
    <source>
        <dbReference type="Pfam" id="PF01974"/>
    </source>
</evidence>
<feature type="compositionally biased region" description="Low complexity" evidence="6">
    <location>
        <begin position="126"/>
        <end position="141"/>
    </location>
</feature>
<name>A0A150G7W5_GONPE</name>
<dbReference type="GO" id="GO:0000379">
    <property type="term" value="P:tRNA-type intron splice site recognition and cleavage"/>
    <property type="evidence" value="ECO:0007669"/>
    <property type="project" value="TreeGrafter"/>
</dbReference>
<dbReference type="GO" id="GO:0005634">
    <property type="term" value="C:nucleus"/>
    <property type="evidence" value="ECO:0007669"/>
    <property type="project" value="UniProtKB-ARBA"/>
</dbReference>
<accession>A0A150G7W5</accession>
<dbReference type="CDD" id="cd22363">
    <property type="entry name" value="tRNA-intron_lyase_C"/>
    <property type="match status" value="1"/>
</dbReference>
<reference evidence="10" key="1">
    <citation type="journal article" date="2016" name="Nat. Commun.">
        <title>The Gonium pectorale genome demonstrates co-option of cell cycle regulation during the evolution of multicellularity.</title>
        <authorList>
            <person name="Hanschen E.R."/>
            <person name="Marriage T.N."/>
            <person name="Ferris P.J."/>
            <person name="Hamaji T."/>
            <person name="Toyoda A."/>
            <person name="Fujiyama A."/>
            <person name="Neme R."/>
            <person name="Noguchi H."/>
            <person name="Minakuchi Y."/>
            <person name="Suzuki M."/>
            <person name="Kawai-Toyooka H."/>
            <person name="Smith D.R."/>
            <person name="Sparks H."/>
            <person name="Anderson J."/>
            <person name="Bakaric R."/>
            <person name="Luria V."/>
            <person name="Karger A."/>
            <person name="Kirschner M.W."/>
            <person name="Durand P.M."/>
            <person name="Michod R.E."/>
            <person name="Nozaki H."/>
            <person name="Olson B.J."/>
        </authorList>
    </citation>
    <scope>NUCLEOTIDE SEQUENCE [LARGE SCALE GENOMIC DNA]</scope>
    <source>
        <strain evidence="10">NIES-2863</strain>
    </source>
</reference>
<dbReference type="Pfam" id="PF26577">
    <property type="entry name" value="TSEN34_N"/>
    <property type="match status" value="1"/>
</dbReference>
<feature type="compositionally biased region" description="Basic and acidic residues" evidence="6">
    <location>
        <begin position="147"/>
        <end position="157"/>
    </location>
</feature>
<feature type="domain" description="tRNA intron endonuclease catalytic" evidence="7">
    <location>
        <begin position="219"/>
        <end position="297"/>
    </location>
</feature>
<dbReference type="InterPro" id="IPR011856">
    <property type="entry name" value="tRNA_endonuc-like_dom_sf"/>
</dbReference>
<keyword evidence="3" id="KW-0819">tRNA processing</keyword>
<evidence type="ECO:0000256" key="5">
    <source>
        <dbReference type="ARBA" id="ARBA00034031"/>
    </source>
</evidence>
<dbReference type="Gene3D" id="3.40.1350.10">
    <property type="match status" value="1"/>
</dbReference>
<dbReference type="EMBL" id="LSYV01000050">
    <property type="protein sequence ID" value="KXZ45911.1"/>
    <property type="molecule type" value="Genomic_DNA"/>
</dbReference>
<dbReference type="InterPro" id="IPR059049">
    <property type="entry name" value="TSEN34_N"/>
</dbReference>